<organism evidence="12 13">
    <name type="scientific">Neogobius melanostomus</name>
    <name type="common">round goby</name>
    <dbReference type="NCBI Taxonomy" id="47308"/>
    <lineage>
        <taxon>Eukaryota</taxon>
        <taxon>Metazoa</taxon>
        <taxon>Chordata</taxon>
        <taxon>Craniata</taxon>
        <taxon>Vertebrata</taxon>
        <taxon>Euteleostomi</taxon>
        <taxon>Actinopterygii</taxon>
        <taxon>Neopterygii</taxon>
        <taxon>Teleostei</taxon>
        <taxon>Neoteleostei</taxon>
        <taxon>Acanthomorphata</taxon>
        <taxon>Gobiaria</taxon>
        <taxon>Gobiiformes</taxon>
        <taxon>Gobioidei</taxon>
        <taxon>Gobiidae</taxon>
        <taxon>Benthophilinae</taxon>
        <taxon>Neogobiini</taxon>
        <taxon>Neogobius</taxon>
    </lineage>
</organism>
<protein>
    <recommendedName>
        <fullName evidence="11">BTB domain-containing protein</fullName>
    </recommendedName>
</protein>
<dbReference type="InterPro" id="IPR011333">
    <property type="entry name" value="SKP1/BTB/POZ_sf"/>
</dbReference>
<keyword evidence="3" id="KW-0479">Metal-binding</keyword>
<dbReference type="PANTHER" id="PTHR46105:SF29">
    <property type="entry name" value="ZINC FINGER AND BTB DOMAIN CONTAINING 12"/>
    <property type="match status" value="1"/>
</dbReference>
<evidence type="ECO:0000256" key="8">
    <source>
        <dbReference type="ARBA" id="ARBA00023125"/>
    </source>
</evidence>
<proteinExistence type="predicted"/>
<reference evidence="12" key="1">
    <citation type="submission" date="2025-08" db="UniProtKB">
        <authorList>
            <consortium name="Ensembl"/>
        </authorList>
    </citation>
    <scope>IDENTIFICATION</scope>
</reference>
<evidence type="ECO:0000259" key="11">
    <source>
        <dbReference type="PROSITE" id="PS50097"/>
    </source>
</evidence>
<dbReference type="Ensembl" id="ENSNMLT00000037071.1">
    <property type="protein sequence ID" value="ENSNMLP00000033284.1"/>
    <property type="gene ID" value="ENSNMLG00000020767.1"/>
</dbReference>
<dbReference type="GO" id="GO:0000981">
    <property type="term" value="F:DNA-binding transcription factor activity, RNA polymerase II-specific"/>
    <property type="evidence" value="ECO:0007669"/>
    <property type="project" value="TreeGrafter"/>
</dbReference>
<keyword evidence="9" id="KW-0804">Transcription</keyword>
<dbReference type="Pfam" id="PF00651">
    <property type="entry name" value="BTB"/>
    <property type="match status" value="1"/>
</dbReference>
<dbReference type="PANTHER" id="PTHR46105">
    <property type="entry name" value="AGAP004733-PA"/>
    <property type="match status" value="1"/>
</dbReference>
<comment type="subcellular location">
    <subcellularLocation>
        <location evidence="2">Nucleus</location>
    </subcellularLocation>
</comment>
<dbReference type="AlphaFoldDB" id="A0A8C6UI85"/>
<evidence type="ECO:0000256" key="4">
    <source>
        <dbReference type="ARBA" id="ARBA00022737"/>
    </source>
</evidence>
<evidence type="ECO:0000256" key="1">
    <source>
        <dbReference type="ARBA" id="ARBA00003767"/>
    </source>
</evidence>
<evidence type="ECO:0000256" key="3">
    <source>
        <dbReference type="ARBA" id="ARBA00022723"/>
    </source>
</evidence>
<evidence type="ECO:0000256" key="10">
    <source>
        <dbReference type="ARBA" id="ARBA00023242"/>
    </source>
</evidence>
<keyword evidence="4" id="KW-0677">Repeat</keyword>
<keyword evidence="13" id="KW-1185">Reference proteome</keyword>
<evidence type="ECO:0000313" key="12">
    <source>
        <dbReference type="Ensembl" id="ENSNMLP00000033284.1"/>
    </source>
</evidence>
<name>A0A8C6UI85_9GOBI</name>
<evidence type="ECO:0000256" key="7">
    <source>
        <dbReference type="ARBA" id="ARBA00023015"/>
    </source>
</evidence>
<dbReference type="SUPFAM" id="SSF54695">
    <property type="entry name" value="POZ domain"/>
    <property type="match status" value="1"/>
</dbReference>
<evidence type="ECO:0000256" key="5">
    <source>
        <dbReference type="ARBA" id="ARBA00022771"/>
    </source>
</evidence>
<dbReference type="Proteomes" id="UP000694523">
    <property type="component" value="Unplaced"/>
</dbReference>
<keyword evidence="7" id="KW-0805">Transcription regulation</keyword>
<keyword evidence="6" id="KW-0862">Zinc</keyword>
<evidence type="ECO:0000313" key="13">
    <source>
        <dbReference type="Proteomes" id="UP000694523"/>
    </source>
</evidence>
<dbReference type="PROSITE" id="PS50097">
    <property type="entry name" value="BTB"/>
    <property type="match status" value="1"/>
</dbReference>
<evidence type="ECO:0000256" key="2">
    <source>
        <dbReference type="ARBA" id="ARBA00004123"/>
    </source>
</evidence>
<evidence type="ECO:0000256" key="6">
    <source>
        <dbReference type="ARBA" id="ARBA00022833"/>
    </source>
</evidence>
<reference evidence="12" key="2">
    <citation type="submission" date="2025-09" db="UniProtKB">
        <authorList>
            <consortium name="Ensembl"/>
        </authorList>
    </citation>
    <scope>IDENTIFICATION</scope>
</reference>
<accession>A0A8C6UI85</accession>
<dbReference type="InterPro" id="IPR000210">
    <property type="entry name" value="BTB/POZ_dom"/>
</dbReference>
<dbReference type="GO" id="GO:0000978">
    <property type="term" value="F:RNA polymerase II cis-regulatory region sequence-specific DNA binding"/>
    <property type="evidence" value="ECO:0007669"/>
    <property type="project" value="TreeGrafter"/>
</dbReference>
<feature type="domain" description="BTB" evidence="11">
    <location>
        <begin position="32"/>
        <end position="69"/>
    </location>
</feature>
<keyword evidence="5" id="KW-0863">Zinc-finger</keyword>
<sequence length="102" mass="11182">SETPDTLQFRLPSHADAVLSRMNTLREEQHFCDITLLLLEPSGAAAHSFCFHGHKVVLAAASDFLRDQFLLHSGQAELTVSAVTNVEVGKGYYCPAIPDSLR</sequence>
<keyword evidence="8" id="KW-0238">DNA-binding</keyword>
<dbReference type="Gene3D" id="3.30.710.10">
    <property type="entry name" value="Potassium Channel Kv1.1, Chain A"/>
    <property type="match status" value="1"/>
</dbReference>
<evidence type="ECO:0000256" key="9">
    <source>
        <dbReference type="ARBA" id="ARBA00023163"/>
    </source>
</evidence>
<dbReference type="InterPro" id="IPR050457">
    <property type="entry name" value="ZnFinger_BTB_dom_contain"/>
</dbReference>
<comment type="function">
    <text evidence="1">May be involved in transcriptional regulation.</text>
</comment>
<keyword evidence="10" id="KW-0539">Nucleus</keyword>